<dbReference type="GO" id="GO:0016874">
    <property type="term" value="F:ligase activity"/>
    <property type="evidence" value="ECO:0007669"/>
    <property type="project" value="UniProtKB-KW"/>
</dbReference>
<dbReference type="RefSeq" id="WP_112117339.1">
    <property type="nucleotide sequence ID" value="NZ_UAQE01000001.1"/>
</dbReference>
<keyword evidence="7" id="KW-0436">Ligase</keyword>
<reference evidence="7 8" key="1">
    <citation type="submission" date="2018-06" db="EMBL/GenBank/DDBJ databases">
        <authorList>
            <consortium name="Pathogen Informatics"/>
            <person name="Doyle S."/>
        </authorList>
    </citation>
    <scope>NUCLEOTIDE SEQUENCE [LARGE SCALE GENOMIC DNA]</scope>
    <source>
        <strain evidence="7 8">NCTC7582</strain>
    </source>
</reference>
<keyword evidence="2 5" id="KW-0812">Transmembrane</keyword>
<dbReference type="PANTHER" id="PTHR37422:SF17">
    <property type="entry name" value="O-ANTIGEN LIGASE"/>
    <property type="match status" value="1"/>
</dbReference>
<feature type="transmembrane region" description="Helical" evidence="5">
    <location>
        <begin position="236"/>
        <end position="260"/>
    </location>
</feature>
<keyword evidence="3 5" id="KW-1133">Transmembrane helix</keyword>
<evidence type="ECO:0000313" key="8">
    <source>
        <dbReference type="Proteomes" id="UP000251431"/>
    </source>
</evidence>
<feature type="transmembrane region" description="Helical" evidence="5">
    <location>
        <begin position="92"/>
        <end position="111"/>
    </location>
</feature>
<feature type="transmembrane region" description="Helical" evidence="5">
    <location>
        <begin position="182"/>
        <end position="199"/>
    </location>
</feature>
<evidence type="ECO:0000256" key="5">
    <source>
        <dbReference type="SAM" id="Phobius"/>
    </source>
</evidence>
<comment type="subcellular location">
    <subcellularLocation>
        <location evidence="1">Membrane</location>
        <topology evidence="1">Multi-pass membrane protein</topology>
    </subcellularLocation>
</comment>
<name>A0A2X0XJU7_9BACI</name>
<protein>
    <submittedName>
        <fullName evidence="7">Lipid A core - O-antigen ligase and related enzymes</fullName>
    </submittedName>
</protein>
<evidence type="ECO:0000259" key="6">
    <source>
        <dbReference type="Pfam" id="PF04932"/>
    </source>
</evidence>
<dbReference type="EMBL" id="UAQE01000001">
    <property type="protein sequence ID" value="SPT99434.1"/>
    <property type="molecule type" value="Genomic_DNA"/>
</dbReference>
<feature type="transmembrane region" description="Helical" evidence="5">
    <location>
        <begin position="118"/>
        <end position="138"/>
    </location>
</feature>
<accession>A0A2X0XJU7</accession>
<evidence type="ECO:0000256" key="2">
    <source>
        <dbReference type="ARBA" id="ARBA00022692"/>
    </source>
</evidence>
<dbReference type="PANTHER" id="PTHR37422">
    <property type="entry name" value="TEICHURONIC ACID BIOSYNTHESIS PROTEIN TUAE"/>
    <property type="match status" value="1"/>
</dbReference>
<dbReference type="InterPro" id="IPR007016">
    <property type="entry name" value="O-antigen_ligase-rel_domated"/>
</dbReference>
<sequence>MKRIKKLLFSSELYFALFLYAGVFKESIKLPIDLAAVFLLLTCVLMMINIYRKGVLNKTFLVLTTVLFTIVGYILLNFIFTSGNAYFADKLIKFILLTIPTIVLTVLILNSKESVHKFYVSIVLITITIALILVPSLIARGTNIGFIGISGGNYQGVARLLGAGLVIAIFYFLLIETNLKKKAIMLIASLLILTVLLGTGSRMPILGVILASIYIAFQLVLLKSGVIYLRKGVKNLIPFVITLGLVIPIIIQKGVLQTIIYRFIVLFNENGGGTSTLGRIERFDTALDMLKSAPFLGTGLGSFSVYYGNREYDYPHNLILEISSELGLLGLLLFLSIIFLALYFLLLILEKKTLQLLEW</sequence>
<feature type="transmembrane region" description="Helical" evidence="5">
    <location>
        <begin position="7"/>
        <end position="24"/>
    </location>
</feature>
<feature type="transmembrane region" description="Helical" evidence="5">
    <location>
        <begin position="60"/>
        <end position="80"/>
    </location>
</feature>
<evidence type="ECO:0000256" key="4">
    <source>
        <dbReference type="ARBA" id="ARBA00023136"/>
    </source>
</evidence>
<feature type="transmembrane region" description="Helical" evidence="5">
    <location>
        <begin position="205"/>
        <end position="229"/>
    </location>
</feature>
<organism evidence="7 8">
    <name type="scientific">Lysinibacillus capsici</name>
    <dbReference type="NCBI Taxonomy" id="2115968"/>
    <lineage>
        <taxon>Bacteria</taxon>
        <taxon>Bacillati</taxon>
        <taxon>Bacillota</taxon>
        <taxon>Bacilli</taxon>
        <taxon>Bacillales</taxon>
        <taxon>Bacillaceae</taxon>
        <taxon>Lysinibacillus</taxon>
    </lineage>
</organism>
<evidence type="ECO:0000256" key="1">
    <source>
        <dbReference type="ARBA" id="ARBA00004141"/>
    </source>
</evidence>
<dbReference type="Pfam" id="PF04932">
    <property type="entry name" value="Wzy_C"/>
    <property type="match status" value="1"/>
</dbReference>
<feature type="transmembrane region" description="Helical" evidence="5">
    <location>
        <begin position="158"/>
        <end position="175"/>
    </location>
</feature>
<keyword evidence="4 5" id="KW-0472">Membrane</keyword>
<proteinExistence type="predicted"/>
<feature type="transmembrane region" description="Helical" evidence="5">
    <location>
        <begin position="326"/>
        <end position="349"/>
    </location>
</feature>
<dbReference type="GO" id="GO:0016020">
    <property type="term" value="C:membrane"/>
    <property type="evidence" value="ECO:0007669"/>
    <property type="project" value="UniProtKB-SubCell"/>
</dbReference>
<evidence type="ECO:0000256" key="3">
    <source>
        <dbReference type="ARBA" id="ARBA00022989"/>
    </source>
</evidence>
<gene>
    <name evidence="7" type="ORF">NCTC7582_02307</name>
</gene>
<feature type="transmembrane region" description="Helical" evidence="5">
    <location>
        <begin position="30"/>
        <end position="48"/>
    </location>
</feature>
<dbReference type="AlphaFoldDB" id="A0A2X0XJU7"/>
<dbReference type="Proteomes" id="UP000251431">
    <property type="component" value="Unassembled WGS sequence"/>
</dbReference>
<dbReference type="InterPro" id="IPR051533">
    <property type="entry name" value="WaaL-like"/>
</dbReference>
<feature type="domain" description="O-antigen ligase-related" evidence="6">
    <location>
        <begin position="188"/>
        <end position="335"/>
    </location>
</feature>
<evidence type="ECO:0000313" key="7">
    <source>
        <dbReference type="EMBL" id="SPT99434.1"/>
    </source>
</evidence>